<keyword evidence="4" id="KW-1185">Reference proteome</keyword>
<proteinExistence type="predicted"/>
<feature type="compositionally biased region" description="Polar residues" evidence="1">
    <location>
        <begin position="99"/>
        <end position="108"/>
    </location>
</feature>
<protein>
    <submittedName>
        <fullName evidence="3">Uncharacterized protein</fullName>
    </submittedName>
</protein>
<feature type="region of interest" description="Disordered" evidence="1">
    <location>
        <begin position="23"/>
        <end position="118"/>
    </location>
</feature>
<dbReference type="RefSeq" id="WP_216323715.1">
    <property type="nucleotide sequence ID" value="NZ_JAHKRT010000004.1"/>
</dbReference>
<dbReference type="Proteomes" id="UP000776276">
    <property type="component" value="Unassembled WGS sequence"/>
</dbReference>
<feature type="compositionally biased region" description="Polar residues" evidence="1">
    <location>
        <begin position="76"/>
        <end position="92"/>
    </location>
</feature>
<organism evidence="3 4">
    <name type="scientific">Sphingomonas quercus</name>
    <dbReference type="NCBI Taxonomy" id="2842451"/>
    <lineage>
        <taxon>Bacteria</taxon>
        <taxon>Pseudomonadati</taxon>
        <taxon>Pseudomonadota</taxon>
        <taxon>Alphaproteobacteria</taxon>
        <taxon>Sphingomonadales</taxon>
        <taxon>Sphingomonadaceae</taxon>
        <taxon>Sphingomonas</taxon>
    </lineage>
</organism>
<dbReference type="EMBL" id="JAHKRT010000004">
    <property type="protein sequence ID" value="MBU3078102.1"/>
    <property type="molecule type" value="Genomic_DNA"/>
</dbReference>
<comment type="caution">
    <text evidence="3">The sequence shown here is derived from an EMBL/GenBank/DDBJ whole genome shotgun (WGS) entry which is preliminary data.</text>
</comment>
<evidence type="ECO:0000313" key="4">
    <source>
        <dbReference type="Proteomes" id="UP000776276"/>
    </source>
</evidence>
<evidence type="ECO:0000256" key="2">
    <source>
        <dbReference type="SAM" id="SignalP"/>
    </source>
</evidence>
<reference evidence="3 4" key="1">
    <citation type="submission" date="2021-06" db="EMBL/GenBank/DDBJ databases">
        <title>Sphingomonas sp. XMGL2, whole genome shotgun sequencing project.</title>
        <authorList>
            <person name="Zhao G."/>
            <person name="Shen L."/>
        </authorList>
    </citation>
    <scope>NUCLEOTIDE SEQUENCE [LARGE SCALE GENOMIC DNA]</scope>
    <source>
        <strain evidence="3 4">XMGL2</strain>
    </source>
</reference>
<evidence type="ECO:0000313" key="3">
    <source>
        <dbReference type="EMBL" id="MBU3078102.1"/>
    </source>
</evidence>
<evidence type="ECO:0000256" key="1">
    <source>
        <dbReference type="SAM" id="MobiDB-lite"/>
    </source>
</evidence>
<feature type="compositionally biased region" description="Low complexity" evidence="1">
    <location>
        <begin position="23"/>
        <end position="41"/>
    </location>
</feature>
<gene>
    <name evidence="3" type="ORF">KOF26_09510</name>
</gene>
<accession>A0ABS6BJR1</accession>
<feature type="chain" id="PRO_5046544364" evidence="2">
    <location>
        <begin position="22"/>
        <end position="118"/>
    </location>
</feature>
<name>A0ABS6BJR1_9SPHN</name>
<feature type="signal peptide" evidence="2">
    <location>
        <begin position="1"/>
        <end position="21"/>
    </location>
</feature>
<keyword evidence="2" id="KW-0732">Signal</keyword>
<sequence>MRIFVIGMAAFATMSSAAVLAQGAMNPGTPPTTGNPASSGGMQPQPTDPMQANPAMPETPAGPDNSGRMMPGQAPGASTATPSGDRSTTMPDSTAAGDRTTNSTTTNDMHNKKAKRPR</sequence>